<dbReference type="EMBL" id="LK028581">
    <property type="protein sequence ID" value="CDS20444.1"/>
    <property type="molecule type" value="Genomic_DNA"/>
</dbReference>
<reference evidence="1 2" key="1">
    <citation type="journal article" date="2013" name="Nature">
        <title>The genomes of four tapeworm species reveal adaptations to parasitism.</title>
        <authorList>
            <person name="Tsai I.J."/>
            <person name="Zarowiecki M."/>
            <person name="Holroyd N."/>
            <person name="Garciarrubio A."/>
            <person name="Sanchez-Flores A."/>
            <person name="Brooks K.L."/>
            <person name="Tracey A."/>
            <person name="Bobes R.J."/>
            <person name="Fragoso G."/>
            <person name="Sciutto E."/>
            <person name="Aslett M."/>
            <person name="Beasley H."/>
            <person name="Bennett H.M."/>
            <person name="Cai J."/>
            <person name="Camicia F."/>
            <person name="Clark R."/>
            <person name="Cucher M."/>
            <person name="De Silva N."/>
            <person name="Day T.A."/>
            <person name="Deplazes P."/>
            <person name="Estrada K."/>
            <person name="Fernandez C."/>
            <person name="Holland P.W."/>
            <person name="Hou J."/>
            <person name="Hu S."/>
            <person name="Huckvale T."/>
            <person name="Hung S.S."/>
            <person name="Kamenetzky L."/>
            <person name="Keane J.A."/>
            <person name="Kiss F."/>
            <person name="Koziol U."/>
            <person name="Lambert O."/>
            <person name="Liu K."/>
            <person name="Luo X."/>
            <person name="Luo Y."/>
            <person name="Macchiaroli N."/>
            <person name="Nichol S."/>
            <person name="Paps J."/>
            <person name="Parkinson J."/>
            <person name="Pouchkina-Stantcheva N."/>
            <person name="Riddiford N."/>
            <person name="Rosenzvit M."/>
            <person name="Salinas G."/>
            <person name="Wasmuth J.D."/>
            <person name="Zamanian M."/>
            <person name="Zheng Y."/>
            <person name="Cai X."/>
            <person name="Soberon X."/>
            <person name="Olson P.D."/>
            <person name="Laclette J.P."/>
            <person name="Brehm K."/>
            <person name="Berriman M."/>
            <person name="Garciarrubio A."/>
            <person name="Bobes R.J."/>
            <person name="Fragoso G."/>
            <person name="Sanchez-Flores A."/>
            <person name="Estrada K."/>
            <person name="Cevallos M.A."/>
            <person name="Morett E."/>
            <person name="Gonzalez V."/>
            <person name="Portillo T."/>
            <person name="Ochoa-Leyva A."/>
            <person name="Jose M.V."/>
            <person name="Sciutto E."/>
            <person name="Landa A."/>
            <person name="Jimenez L."/>
            <person name="Valdes V."/>
            <person name="Carrero J.C."/>
            <person name="Larralde C."/>
            <person name="Morales-Montor J."/>
            <person name="Limon-Lason J."/>
            <person name="Soberon X."/>
            <person name="Laclette J.P."/>
        </authorList>
    </citation>
    <scope>NUCLEOTIDE SEQUENCE [LARGE SCALE GENOMIC DNA]</scope>
</reference>
<accession>A0A068WS32</accession>
<sequence>MQPTVQRIISNSISGPKAERPLGYTNGLPALLYVVKTFCLTVMTSFVFEKDSGRYLVITRFGFQPCVALIFESQNSNFTDDGH</sequence>
<organism evidence="1">
    <name type="scientific">Echinococcus granulosus</name>
    <name type="common">Hydatid tapeworm</name>
    <dbReference type="NCBI Taxonomy" id="6210"/>
    <lineage>
        <taxon>Eukaryota</taxon>
        <taxon>Metazoa</taxon>
        <taxon>Spiralia</taxon>
        <taxon>Lophotrochozoa</taxon>
        <taxon>Platyhelminthes</taxon>
        <taxon>Cestoda</taxon>
        <taxon>Eucestoda</taxon>
        <taxon>Cyclophyllidea</taxon>
        <taxon>Taeniidae</taxon>
        <taxon>Echinococcus</taxon>
        <taxon>Echinococcus granulosus group</taxon>
    </lineage>
</organism>
<proteinExistence type="predicted"/>
<evidence type="ECO:0000313" key="2">
    <source>
        <dbReference type="Proteomes" id="UP000492820"/>
    </source>
</evidence>
<name>A0A068WS32_ECHGR</name>
<dbReference type="WBParaSite" id="EgrG_001110300">
    <property type="protein sequence ID" value="EgrG_001110300"/>
    <property type="gene ID" value="EgrG_001110300"/>
</dbReference>
<reference evidence="1" key="2">
    <citation type="submission" date="2014-06" db="EMBL/GenBank/DDBJ databases">
        <authorList>
            <person name="Aslett M."/>
        </authorList>
    </citation>
    <scope>NUCLEOTIDE SEQUENCE</scope>
</reference>
<gene>
    <name evidence="1" type="ORF">EgrG_001110300</name>
</gene>
<evidence type="ECO:0000313" key="1">
    <source>
        <dbReference type="EMBL" id="CDS20444.1"/>
    </source>
</evidence>
<evidence type="ECO:0000313" key="3">
    <source>
        <dbReference type="WBParaSite" id="EgrG_001110300"/>
    </source>
</evidence>
<reference evidence="3" key="3">
    <citation type="submission" date="2020-10" db="UniProtKB">
        <authorList>
            <consortium name="WormBaseParasite"/>
        </authorList>
    </citation>
    <scope>IDENTIFICATION</scope>
</reference>
<protein>
    <submittedName>
        <fullName evidence="1 3">Uncharacterized protein</fullName>
    </submittedName>
</protein>
<dbReference type="Proteomes" id="UP000492820">
    <property type="component" value="Unassembled WGS sequence"/>
</dbReference>
<dbReference type="AlphaFoldDB" id="A0A068WS32"/>